<evidence type="ECO:0000256" key="1">
    <source>
        <dbReference type="SAM" id="Phobius"/>
    </source>
</evidence>
<dbReference type="OMA" id="WAYAYER"/>
<reference evidence="2" key="1">
    <citation type="submission" date="2021-08" db="EMBL/GenBank/DDBJ databases">
        <title>WGS assembly of Ceratopteris richardii.</title>
        <authorList>
            <person name="Marchant D.B."/>
            <person name="Chen G."/>
            <person name="Jenkins J."/>
            <person name="Shu S."/>
            <person name="Leebens-Mack J."/>
            <person name="Grimwood J."/>
            <person name="Schmutz J."/>
            <person name="Soltis P."/>
            <person name="Soltis D."/>
            <person name="Chen Z.-H."/>
        </authorList>
    </citation>
    <scope>NUCLEOTIDE SEQUENCE</scope>
    <source>
        <strain evidence="2">Whitten #5841</strain>
        <tissue evidence="2">Leaf</tissue>
    </source>
</reference>
<keyword evidence="1" id="KW-0812">Transmembrane</keyword>
<proteinExistence type="predicted"/>
<protein>
    <submittedName>
        <fullName evidence="2">Uncharacterized protein</fullName>
    </submittedName>
</protein>
<accession>A0A8T2U7H3</accession>
<organism evidence="2 3">
    <name type="scientific">Ceratopteris richardii</name>
    <name type="common">Triangle waterfern</name>
    <dbReference type="NCBI Taxonomy" id="49495"/>
    <lineage>
        <taxon>Eukaryota</taxon>
        <taxon>Viridiplantae</taxon>
        <taxon>Streptophyta</taxon>
        <taxon>Embryophyta</taxon>
        <taxon>Tracheophyta</taxon>
        <taxon>Polypodiopsida</taxon>
        <taxon>Polypodiidae</taxon>
        <taxon>Polypodiales</taxon>
        <taxon>Pteridineae</taxon>
        <taxon>Pteridaceae</taxon>
        <taxon>Parkerioideae</taxon>
        <taxon>Ceratopteris</taxon>
    </lineage>
</organism>
<evidence type="ECO:0000313" key="2">
    <source>
        <dbReference type="EMBL" id="KAH7431312.1"/>
    </source>
</evidence>
<keyword evidence="3" id="KW-1185">Reference proteome</keyword>
<dbReference type="PANTHER" id="PTHR31170:SF25">
    <property type="entry name" value="BNAA09G04570D PROTEIN"/>
    <property type="match status" value="1"/>
</dbReference>
<sequence length="490" mass="56685">MNEPADTRRRWAYAYERGSADWGQNSAVLANRNRSRSTAHLINLPLEQQPYQASMNDKQWVRYIEGEIDQVFRPLFVKGRTIFSVPRALFEVRPRSYSPRIVTIGPLCRQLEPLPMDSCKALCIKEFLNRRNLQLDVLMNHIVKDSEDLRNVYFNLPKYSKEALKLQLTLDAVFLHEFLFFLSKDCSPDDEFCGYLFSFINSQITLLHMTRDLFLIGNQVPMVFLKRLAELPNAEFPVKDMKFHLARLVWQSNPFCISRMDRSSMHEDFMNVMKGMSMLDHEHLLDCLYLACVQMPDGCPGQEFNRPSSRLPTACALSKVGIKFKARKGNTSVIKYRKKSLVLELPRLAVFEETEDILRNLIAYELTSKEAGELCGYVIIMDSLIKTLDDLAILIKAGVLVNHLGSDERLLRIWNEMCINISEYSSEKLEVMTEAIMKHYKSHWRVLYNEFCSKFFSRPWLWLSTIAAVLLLAMSALQTVYSVAAYYKGG</sequence>
<dbReference type="Proteomes" id="UP000825935">
    <property type="component" value="Chromosome 8"/>
</dbReference>
<dbReference type="EMBL" id="CM035413">
    <property type="protein sequence ID" value="KAH7431312.1"/>
    <property type="molecule type" value="Genomic_DNA"/>
</dbReference>
<dbReference type="Pfam" id="PF03140">
    <property type="entry name" value="DUF247"/>
    <property type="match status" value="1"/>
</dbReference>
<dbReference type="AlphaFoldDB" id="A0A8T2U7H3"/>
<gene>
    <name evidence="2" type="ORF">KP509_08G042200</name>
</gene>
<evidence type="ECO:0000313" key="3">
    <source>
        <dbReference type="Proteomes" id="UP000825935"/>
    </source>
</evidence>
<dbReference type="InterPro" id="IPR004158">
    <property type="entry name" value="DUF247_pln"/>
</dbReference>
<name>A0A8T2U7H3_CERRI</name>
<feature type="transmembrane region" description="Helical" evidence="1">
    <location>
        <begin position="460"/>
        <end position="487"/>
    </location>
</feature>
<keyword evidence="1" id="KW-1133">Transmembrane helix</keyword>
<comment type="caution">
    <text evidence="2">The sequence shown here is derived from an EMBL/GenBank/DDBJ whole genome shotgun (WGS) entry which is preliminary data.</text>
</comment>
<dbReference type="PANTHER" id="PTHR31170">
    <property type="entry name" value="BNAC04G53230D PROTEIN"/>
    <property type="match status" value="1"/>
</dbReference>
<dbReference type="OrthoDB" id="658695at2759"/>
<keyword evidence="1" id="KW-0472">Membrane</keyword>